<evidence type="ECO:0000313" key="1">
    <source>
        <dbReference type="EMBL" id="KAK1735057.1"/>
    </source>
</evidence>
<sequence>MDGLMLEDMFEKKINQVFRFPLLVTTGLRINIVYLGQHVCTILHHELMQFVGAFWANRAFLACFVARCGVDVRGCGGSEGSSMVQLTLAQDSTTSTMASFTSVLVTCLLLSILVGSSAFSASTSKNNAALVQSYTLYDNERQILGCCDEVRPSTKTRDDDEEEDEVEMFYATTKRYFMFPTSGGDDKLLQIRQTSFGCGRLGATVWPSAIALAALLAGDKYRSSIQDKRVLELGSGCGLPTLTAKEVCGSQVLATDYWEGREG</sequence>
<keyword evidence="2" id="KW-1185">Reference proteome</keyword>
<gene>
    <name evidence="1" type="ORF">QTG54_014123</name>
</gene>
<dbReference type="Proteomes" id="UP001224775">
    <property type="component" value="Unassembled WGS sequence"/>
</dbReference>
<dbReference type="SUPFAM" id="SSF53335">
    <property type="entry name" value="S-adenosyl-L-methionine-dependent methyltransferases"/>
    <property type="match status" value="1"/>
</dbReference>
<dbReference type="EMBL" id="JATAAI010000035">
    <property type="protein sequence ID" value="KAK1735057.1"/>
    <property type="molecule type" value="Genomic_DNA"/>
</dbReference>
<name>A0AAD9D5Z1_9STRA</name>
<organism evidence="1 2">
    <name type="scientific">Skeletonema marinoi</name>
    <dbReference type="NCBI Taxonomy" id="267567"/>
    <lineage>
        <taxon>Eukaryota</taxon>
        <taxon>Sar</taxon>
        <taxon>Stramenopiles</taxon>
        <taxon>Ochrophyta</taxon>
        <taxon>Bacillariophyta</taxon>
        <taxon>Coscinodiscophyceae</taxon>
        <taxon>Thalassiosirophycidae</taxon>
        <taxon>Thalassiosirales</taxon>
        <taxon>Skeletonemataceae</taxon>
        <taxon>Skeletonema</taxon>
        <taxon>Skeletonema marinoi-dohrnii complex</taxon>
    </lineage>
</organism>
<dbReference type="InterPro" id="IPR029063">
    <property type="entry name" value="SAM-dependent_MTases_sf"/>
</dbReference>
<evidence type="ECO:0000313" key="2">
    <source>
        <dbReference type="Proteomes" id="UP001224775"/>
    </source>
</evidence>
<proteinExistence type="predicted"/>
<dbReference type="AlphaFoldDB" id="A0AAD9D5Z1"/>
<accession>A0AAD9D5Z1</accession>
<dbReference type="Pfam" id="PF10294">
    <property type="entry name" value="Methyltransf_16"/>
    <property type="match status" value="1"/>
</dbReference>
<dbReference type="InterPro" id="IPR019410">
    <property type="entry name" value="Methyltransf_16"/>
</dbReference>
<dbReference type="Gene3D" id="3.40.50.150">
    <property type="entry name" value="Vaccinia Virus protein VP39"/>
    <property type="match status" value="1"/>
</dbReference>
<comment type="caution">
    <text evidence="1">The sequence shown here is derived from an EMBL/GenBank/DDBJ whole genome shotgun (WGS) entry which is preliminary data.</text>
</comment>
<protein>
    <submittedName>
        <fullName evidence="1">Uncharacterized protein</fullName>
    </submittedName>
</protein>
<dbReference type="PANTHER" id="PTHR14614">
    <property type="entry name" value="HEPATOCELLULAR CARCINOMA-ASSOCIATED ANTIGEN"/>
    <property type="match status" value="1"/>
</dbReference>
<reference evidence="1" key="1">
    <citation type="submission" date="2023-06" db="EMBL/GenBank/DDBJ databases">
        <title>Survivors Of The Sea: Transcriptome response of Skeletonema marinoi to long-term dormancy.</title>
        <authorList>
            <person name="Pinder M.I.M."/>
            <person name="Kourtchenko O."/>
            <person name="Robertson E.K."/>
            <person name="Larsson T."/>
            <person name="Maumus F."/>
            <person name="Osuna-Cruz C.M."/>
            <person name="Vancaester E."/>
            <person name="Stenow R."/>
            <person name="Vandepoele K."/>
            <person name="Ploug H."/>
            <person name="Bruchert V."/>
            <person name="Godhe A."/>
            <person name="Topel M."/>
        </authorList>
    </citation>
    <scope>NUCLEOTIDE SEQUENCE</scope>
    <source>
        <strain evidence="1">R05AC</strain>
    </source>
</reference>